<keyword evidence="1" id="KW-0732">Signal</keyword>
<evidence type="ECO:0000313" key="3">
    <source>
        <dbReference type="Proteomes" id="UP000093267"/>
    </source>
</evidence>
<feature type="chain" id="PRO_5008539205" description="Bacteriocin" evidence="1">
    <location>
        <begin position="25"/>
        <end position="140"/>
    </location>
</feature>
<evidence type="ECO:0000313" key="2">
    <source>
        <dbReference type="EMBL" id="ANZ66750.1"/>
    </source>
</evidence>
<sequence>MKKSLVKVALGVALLTVGGTVANASVSETANQDIHSGQAYASDTAVVNRSSEGSKIIVGGKDSLGKMTTHPLGGTFNYGVHGLLKFSQFADFKCNRTHRATAMMNKHYTKTGWEAKNTWAKAETPSYWSYSSNNSYYDYK</sequence>
<reference evidence="2 3" key="1">
    <citation type="submission" date="2016-03" db="EMBL/GenBank/DDBJ databases">
        <title>Pediococcus and Lactobacillus from brewery environment - whole genome sequencing and assembly.</title>
        <authorList>
            <person name="Behr J."/>
            <person name="Geissler A.J."/>
            <person name="Vogel R.F."/>
        </authorList>
    </citation>
    <scope>NUCLEOTIDE SEQUENCE [LARGE SCALE GENOMIC DNA]</scope>
    <source>
        <strain evidence="2 3">TMW 1.1995</strain>
    </source>
</reference>
<protein>
    <recommendedName>
        <fullName evidence="4">Bacteriocin</fullName>
    </recommendedName>
</protein>
<gene>
    <name evidence="2" type="ORF">AYR63_06130</name>
</gene>
<keyword evidence="3" id="KW-1185">Reference proteome</keyword>
<dbReference type="STRING" id="240427.AYR62_12095"/>
<evidence type="ECO:0008006" key="4">
    <source>
        <dbReference type="Google" id="ProtNLM"/>
    </source>
</evidence>
<name>A0A1B2IXJ9_9LACO</name>
<dbReference type="AlphaFoldDB" id="A0A1B2IXJ9"/>
<feature type="signal peptide" evidence="1">
    <location>
        <begin position="1"/>
        <end position="24"/>
    </location>
</feature>
<dbReference type="Proteomes" id="UP000093267">
    <property type="component" value="Chromosome"/>
</dbReference>
<accession>A0A1B2IXJ9</accession>
<evidence type="ECO:0000256" key="1">
    <source>
        <dbReference type="SAM" id="SignalP"/>
    </source>
</evidence>
<organism evidence="2 3">
    <name type="scientific">Secundilactobacillus paracollinoides</name>
    <dbReference type="NCBI Taxonomy" id="240427"/>
    <lineage>
        <taxon>Bacteria</taxon>
        <taxon>Bacillati</taxon>
        <taxon>Bacillota</taxon>
        <taxon>Bacilli</taxon>
        <taxon>Lactobacillales</taxon>
        <taxon>Lactobacillaceae</taxon>
        <taxon>Secundilactobacillus</taxon>
    </lineage>
</organism>
<proteinExistence type="predicted"/>
<dbReference type="EMBL" id="CP014924">
    <property type="protein sequence ID" value="ANZ66750.1"/>
    <property type="molecule type" value="Genomic_DNA"/>
</dbReference>
<dbReference type="KEGG" id="lpd:AYR62_12095"/>